<protein>
    <recommendedName>
        <fullName evidence="4 13">Error-prone DNA polymerase</fullName>
        <ecNumber evidence="3 13">2.7.7.7</ecNumber>
    </recommendedName>
</protein>
<keyword evidence="11 13" id="KW-0234">DNA repair</keyword>
<evidence type="ECO:0000256" key="6">
    <source>
        <dbReference type="ARBA" id="ARBA00022679"/>
    </source>
</evidence>
<evidence type="ECO:0000256" key="7">
    <source>
        <dbReference type="ARBA" id="ARBA00022695"/>
    </source>
</evidence>
<dbReference type="InterPro" id="IPR004365">
    <property type="entry name" value="NA-bd_OB_tRNA"/>
</dbReference>
<feature type="domain" description="Polymerase/histidinol phosphatase N-terminal" evidence="14">
    <location>
        <begin position="6"/>
        <end position="73"/>
    </location>
</feature>
<dbReference type="GO" id="GO:0008408">
    <property type="term" value="F:3'-5' exonuclease activity"/>
    <property type="evidence" value="ECO:0007669"/>
    <property type="project" value="InterPro"/>
</dbReference>
<comment type="subcellular location">
    <subcellularLocation>
        <location evidence="1 13">Cytoplasm</location>
    </subcellularLocation>
</comment>
<evidence type="ECO:0000256" key="12">
    <source>
        <dbReference type="ARBA" id="ARBA00049244"/>
    </source>
</evidence>
<evidence type="ECO:0000256" key="8">
    <source>
        <dbReference type="ARBA" id="ARBA00022705"/>
    </source>
</evidence>
<dbReference type="CDD" id="cd04485">
    <property type="entry name" value="DnaE_OBF"/>
    <property type="match status" value="1"/>
</dbReference>
<evidence type="ECO:0000259" key="14">
    <source>
        <dbReference type="SMART" id="SM00481"/>
    </source>
</evidence>
<dbReference type="NCBIfam" id="TIGR00594">
    <property type="entry name" value="polc"/>
    <property type="match status" value="1"/>
</dbReference>
<dbReference type="Pfam" id="PF02811">
    <property type="entry name" value="PHP"/>
    <property type="match status" value="1"/>
</dbReference>
<dbReference type="SUPFAM" id="SSF89550">
    <property type="entry name" value="PHP domain-like"/>
    <property type="match status" value="1"/>
</dbReference>
<comment type="function">
    <text evidence="13">DNA polymerase involved in damage-induced mutagenesis and translesion synthesis (TLS). It is not the major replicative DNA polymerase.</text>
</comment>
<comment type="catalytic activity">
    <reaction evidence="12 13">
        <text>DNA(n) + a 2'-deoxyribonucleoside 5'-triphosphate = DNA(n+1) + diphosphate</text>
        <dbReference type="Rhea" id="RHEA:22508"/>
        <dbReference type="Rhea" id="RHEA-COMP:17339"/>
        <dbReference type="Rhea" id="RHEA-COMP:17340"/>
        <dbReference type="ChEBI" id="CHEBI:33019"/>
        <dbReference type="ChEBI" id="CHEBI:61560"/>
        <dbReference type="ChEBI" id="CHEBI:173112"/>
        <dbReference type="EC" id="2.7.7.7"/>
    </reaction>
</comment>
<dbReference type="InterPro" id="IPR004805">
    <property type="entry name" value="DnaE2/DnaE/PolC"/>
</dbReference>
<keyword evidence="7 13" id="KW-0548">Nucleotidyltransferase</keyword>
<name>A0A1R3VRP8_9GAMM</name>
<dbReference type="GO" id="GO:0003887">
    <property type="term" value="F:DNA-directed DNA polymerase activity"/>
    <property type="evidence" value="ECO:0007669"/>
    <property type="project" value="UniProtKB-UniRule"/>
</dbReference>
<keyword evidence="6 13" id="KW-0808">Transferase</keyword>
<dbReference type="PANTHER" id="PTHR32294">
    <property type="entry name" value="DNA POLYMERASE III SUBUNIT ALPHA"/>
    <property type="match status" value="1"/>
</dbReference>
<evidence type="ECO:0000256" key="11">
    <source>
        <dbReference type="ARBA" id="ARBA00023204"/>
    </source>
</evidence>
<dbReference type="InterPro" id="IPR023073">
    <property type="entry name" value="DnaE2"/>
</dbReference>
<dbReference type="SMART" id="SM00481">
    <property type="entry name" value="POLIIIAc"/>
    <property type="match status" value="1"/>
</dbReference>
<dbReference type="InterPro" id="IPR029460">
    <property type="entry name" value="DNAPol_HHH"/>
</dbReference>
<proteinExistence type="inferred from homology"/>
<dbReference type="GO" id="GO:0006260">
    <property type="term" value="P:DNA replication"/>
    <property type="evidence" value="ECO:0007669"/>
    <property type="project" value="UniProtKB-KW"/>
</dbReference>
<dbReference type="Pfam" id="PF01336">
    <property type="entry name" value="tRNA_anti-codon"/>
    <property type="match status" value="1"/>
</dbReference>
<evidence type="ECO:0000256" key="9">
    <source>
        <dbReference type="ARBA" id="ARBA00022763"/>
    </source>
</evidence>
<dbReference type="GO" id="GO:0005737">
    <property type="term" value="C:cytoplasm"/>
    <property type="evidence" value="ECO:0007669"/>
    <property type="project" value="UniProtKB-SubCell"/>
</dbReference>
<dbReference type="RefSeq" id="WP_076754239.1">
    <property type="nucleotide sequence ID" value="NZ_CP023018.1"/>
</dbReference>
<dbReference type="Gene3D" id="1.10.150.870">
    <property type="match status" value="1"/>
</dbReference>
<dbReference type="EMBL" id="FTPK01000001">
    <property type="protein sequence ID" value="SIT65792.1"/>
    <property type="molecule type" value="Genomic_DNA"/>
</dbReference>
<comment type="similarity">
    <text evidence="2 13">Belongs to the DNA polymerase type-C family. DnaE2 subfamily.</text>
</comment>
<keyword evidence="16" id="KW-1185">Reference proteome</keyword>
<keyword evidence="10 13" id="KW-0239">DNA-directed DNA polymerase</keyword>
<accession>A0A1R3VRP8</accession>
<dbReference type="Gene3D" id="3.20.20.140">
    <property type="entry name" value="Metal-dependent hydrolases"/>
    <property type="match status" value="1"/>
</dbReference>
<keyword evidence="5 13" id="KW-0963">Cytoplasm</keyword>
<evidence type="ECO:0000313" key="15">
    <source>
        <dbReference type="EMBL" id="SIT65792.1"/>
    </source>
</evidence>
<dbReference type="STRING" id="233100.SAMN05216526_0245"/>
<evidence type="ECO:0000256" key="4">
    <source>
        <dbReference type="ARBA" id="ARBA00017273"/>
    </source>
</evidence>
<dbReference type="InterPro" id="IPR004013">
    <property type="entry name" value="PHP_dom"/>
</dbReference>
<evidence type="ECO:0000256" key="5">
    <source>
        <dbReference type="ARBA" id="ARBA00022490"/>
    </source>
</evidence>
<evidence type="ECO:0000256" key="10">
    <source>
        <dbReference type="ARBA" id="ARBA00022932"/>
    </source>
</evidence>
<evidence type="ECO:0000256" key="1">
    <source>
        <dbReference type="ARBA" id="ARBA00004496"/>
    </source>
</evidence>
<dbReference type="PANTHER" id="PTHR32294:SF4">
    <property type="entry name" value="ERROR-PRONE DNA POLYMERASE"/>
    <property type="match status" value="1"/>
</dbReference>
<dbReference type="Pfam" id="PF14579">
    <property type="entry name" value="HHH_6"/>
    <property type="match status" value="1"/>
</dbReference>
<dbReference type="Pfam" id="PF07733">
    <property type="entry name" value="DNA_pol3_alpha"/>
    <property type="match status" value="1"/>
</dbReference>
<evidence type="ECO:0000313" key="16">
    <source>
        <dbReference type="Proteomes" id="UP000223759"/>
    </source>
</evidence>
<evidence type="ECO:0000256" key="3">
    <source>
        <dbReference type="ARBA" id="ARBA00012417"/>
    </source>
</evidence>
<sequence length="1028" mass="114067">MLPAYAELQCVTNFTFLRGASHPEELVQRAAELGYAALAITDVCSVAAVVRAHQAAKEYGLKLLIGTQIQLTDLPGGQLMLLARNTSGYSHLCQLISIGRSQAEKGQYCLSLDNLPKDTDDLIAIWAVDSQTLNTHTPNLLKPLQEKFPKRLWLGGGLFCSATDGQLIQDLENLSAHSGLPITAVGDVHMHVRARRALQDVLTAIRLGTTVAQAGHALFPNGERHLRPLEVLAQHYPSHWLANSLSVADACQFSLDSLCYHYPLDDVPEHEDENTTLKRLVDQGAQAYWPDGLPDKVSQLLAHELSVIAELGYAPYFLTVYDIVRFARERGILCQGRGSAANSAVCYCLGITAVDPAKSDMLFERFISKERNEPPDIDVDFEHERREEVIQYIYNRYGRDRAALAATVITYRRRSAIRDVGKALGLALDRLDALASNMARWDAGLAEERLREVGLDPQDPSIVRLMQLVKDIYGFPRHLSQHVGGFVISREPLHTLVPLENAAMPGRTIIQWDKDDLDALGLLKIDVLALGMLTAIRRSFGLIAEHTGQQLSLDSIPSEDPQVYQMISAADTVGVFQIESRAQMSMLPRLKPRTFYDLVIQVAIVRPGPIQGDMVHPYLRRSQGLEPVQYPHADVEAVLKRTLGVPLFQEQVIKLAVVAAGFSAGEADGLRRAIAAWRRKGQLHVFRERLLQGMTARGYPQAYAEQIYHQILGFGEYGFPESHAASFALLAYISAWLKHHHPAAFAAALINSQPMGFYAPAQLIQDVRRHGVEVLPVDVCHSQWHCTLEGPTAKPSLRLGLCLIQHLGQGAAQRLLEARQQQTFSHCEDLIRRSKLDRRQVEALAAADALQSLSGHRHAARWDALATEAPLPLLDGIPIEEPKAALRAPNEAENLLADYASLGLTLGRHPLALIREQQPQCPTQTARQLANLGNRRRVRYAGLVTTRQHPASAKGTVFLTLEDETGPVNVIVWAHLVERFRLPLLQSQLLEVQGELQQQDGVMHLIAQRLDNRNAWLGALHTRSRDFC</sequence>
<dbReference type="InterPro" id="IPR003141">
    <property type="entry name" value="Pol/His_phosphatase_N"/>
</dbReference>
<evidence type="ECO:0000256" key="2">
    <source>
        <dbReference type="ARBA" id="ARBA00007391"/>
    </source>
</evidence>
<gene>
    <name evidence="13" type="primary">dnaE2</name>
    <name evidence="15" type="ORF">SAMN05216526_0245</name>
</gene>
<organism evidence="15 16">
    <name type="scientific">Ectothiorhodosinus mongolicus</name>
    <dbReference type="NCBI Taxonomy" id="233100"/>
    <lineage>
        <taxon>Bacteria</taxon>
        <taxon>Pseudomonadati</taxon>
        <taxon>Pseudomonadota</taxon>
        <taxon>Gammaproteobacteria</taxon>
        <taxon>Chromatiales</taxon>
        <taxon>Ectothiorhodospiraceae</taxon>
        <taxon>Ectothiorhodosinus</taxon>
    </lineage>
</organism>
<dbReference type="InterPro" id="IPR011708">
    <property type="entry name" value="DNA_pol3_alpha_NTPase_dom"/>
</dbReference>
<dbReference type="OrthoDB" id="9803237at2"/>
<evidence type="ECO:0000256" key="13">
    <source>
        <dbReference type="HAMAP-Rule" id="MF_01902"/>
    </source>
</evidence>
<dbReference type="InterPro" id="IPR016195">
    <property type="entry name" value="Pol/histidinol_Pase-like"/>
</dbReference>
<reference evidence="15 16" key="1">
    <citation type="submission" date="2017-01" db="EMBL/GenBank/DDBJ databases">
        <authorList>
            <person name="Mah S.A."/>
            <person name="Swanson W.J."/>
            <person name="Moy G.W."/>
            <person name="Vacquier V.D."/>
        </authorList>
    </citation>
    <scope>NUCLEOTIDE SEQUENCE [LARGE SCALE GENOMIC DNA]</scope>
    <source>
        <strain evidence="15 16">M9</strain>
    </source>
</reference>
<dbReference type="EC" id="2.7.7.7" evidence="3 13"/>
<keyword evidence="9 13" id="KW-0227">DNA damage</keyword>
<dbReference type="HAMAP" id="MF_01902">
    <property type="entry name" value="DNApol_error_prone"/>
    <property type="match status" value="1"/>
</dbReference>
<keyword evidence="8 13" id="KW-0235">DNA replication</keyword>
<dbReference type="NCBIfam" id="NF004225">
    <property type="entry name" value="PRK05672.1"/>
    <property type="match status" value="1"/>
</dbReference>
<dbReference type="Proteomes" id="UP000223759">
    <property type="component" value="Unassembled WGS sequence"/>
</dbReference>
<dbReference type="Pfam" id="PF17657">
    <property type="entry name" value="DNA_pol3_finger"/>
    <property type="match status" value="1"/>
</dbReference>
<dbReference type="GO" id="GO:0006281">
    <property type="term" value="P:DNA repair"/>
    <property type="evidence" value="ECO:0007669"/>
    <property type="project" value="UniProtKB-UniRule"/>
</dbReference>
<dbReference type="CDD" id="cd07434">
    <property type="entry name" value="PHP_PolIIIA_DnaE2"/>
    <property type="match status" value="1"/>
</dbReference>
<dbReference type="AlphaFoldDB" id="A0A1R3VRP8"/>
<dbReference type="InterPro" id="IPR040982">
    <property type="entry name" value="DNA_pol3_finger"/>
</dbReference>
<dbReference type="GO" id="GO:0003676">
    <property type="term" value="F:nucleic acid binding"/>
    <property type="evidence" value="ECO:0007669"/>
    <property type="project" value="InterPro"/>
</dbReference>